<gene>
    <name evidence="2" type="ORF">DFO60_1513</name>
</gene>
<evidence type="ECO:0000256" key="1">
    <source>
        <dbReference type="SAM" id="Phobius"/>
    </source>
</evidence>
<dbReference type="RefSeq" id="WP_258874314.1">
    <property type="nucleotide sequence ID" value="NZ_QRDL01000002.1"/>
</dbReference>
<proteinExistence type="predicted"/>
<dbReference type="Proteomes" id="UP000256988">
    <property type="component" value="Unassembled WGS sequence"/>
</dbReference>
<evidence type="ECO:0000313" key="3">
    <source>
        <dbReference type="Proteomes" id="UP000256988"/>
    </source>
</evidence>
<accession>A0A3D9EVE5</accession>
<name>A0A3D9EVE5_ECTOL</name>
<organism evidence="2 3">
    <name type="scientific">Ectopseudomonas oleovorans</name>
    <name type="common">Pseudomonas oleovorans</name>
    <dbReference type="NCBI Taxonomy" id="301"/>
    <lineage>
        <taxon>Bacteria</taxon>
        <taxon>Pseudomonadati</taxon>
        <taxon>Pseudomonadota</taxon>
        <taxon>Gammaproteobacteria</taxon>
        <taxon>Pseudomonadales</taxon>
        <taxon>Pseudomonadaceae</taxon>
        <taxon>Ectopseudomonas</taxon>
    </lineage>
</organism>
<feature type="transmembrane region" description="Helical" evidence="1">
    <location>
        <begin position="12"/>
        <end position="35"/>
    </location>
</feature>
<dbReference type="AlphaFoldDB" id="A0A3D9EVE5"/>
<keyword evidence="1" id="KW-0472">Membrane</keyword>
<sequence length="137" mass="14399">MSTLFEQYRVALIWAAAVVLLALGVLAGASGAYWLTAGHYRPIVETLQDKATASASTLASCRTTSSTLEGQVGQQNLALADLRQAAEDRAKRVEPIQQQAAKTAAGDYQAANRLQQERTGGDPATAAAAIIDKELGL</sequence>
<protein>
    <submittedName>
        <fullName evidence="2">Uncharacterized protein</fullName>
    </submittedName>
</protein>
<comment type="caution">
    <text evidence="2">The sequence shown here is derived from an EMBL/GenBank/DDBJ whole genome shotgun (WGS) entry which is preliminary data.</text>
</comment>
<dbReference type="EMBL" id="QRDL01000002">
    <property type="protein sequence ID" value="RED07007.1"/>
    <property type="molecule type" value="Genomic_DNA"/>
</dbReference>
<keyword evidence="1" id="KW-1133">Transmembrane helix</keyword>
<reference evidence="2 3" key="1">
    <citation type="submission" date="2018-07" db="EMBL/GenBank/DDBJ databases">
        <title>Genome sequencing of rice bacterial endophytes.</title>
        <authorList>
            <person name="Venturi V."/>
        </authorList>
    </citation>
    <scope>NUCLEOTIDE SEQUENCE [LARGE SCALE GENOMIC DNA]</scope>
    <source>
        <strain evidence="2 3">AG1002</strain>
    </source>
</reference>
<evidence type="ECO:0000313" key="2">
    <source>
        <dbReference type="EMBL" id="RED07007.1"/>
    </source>
</evidence>
<keyword evidence="1" id="KW-0812">Transmembrane</keyword>